<accession>A0ABV2TL56</accession>
<dbReference type="RefSeq" id="WP_354601118.1">
    <property type="nucleotide sequence ID" value="NZ_JBEWZI010000010.1"/>
</dbReference>
<reference evidence="2 3" key="1">
    <citation type="submission" date="2024-07" db="EMBL/GenBank/DDBJ databases">
        <title>Uliginosibacterium flavum JJ3220;KACC:17644.</title>
        <authorList>
            <person name="Kim M.K."/>
        </authorList>
    </citation>
    <scope>NUCLEOTIDE SEQUENCE [LARGE SCALE GENOMIC DNA]</scope>
    <source>
        <strain evidence="2 3">KACC:17644</strain>
    </source>
</reference>
<dbReference type="PROSITE" id="PS51257">
    <property type="entry name" value="PROKAR_LIPOPROTEIN"/>
    <property type="match status" value="1"/>
</dbReference>
<feature type="signal peptide" evidence="1">
    <location>
        <begin position="1"/>
        <end position="24"/>
    </location>
</feature>
<protein>
    <submittedName>
        <fullName evidence="2">Uncharacterized protein</fullName>
    </submittedName>
</protein>
<proteinExistence type="predicted"/>
<evidence type="ECO:0000256" key="1">
    <source>
        <dbReference type="SAM" id="SignalP"/>
    </source>
</evidence>
<dbReference type="EMBL" id="JBEWZI010000010">
    <property type="protein sequence ID" value="MET7014657.1"/>
    <property type="molecule type" value="Genomic_DNA"/>
</dbReference>
<keyword evidence="3" id="KW-1185">Reference proteome</keyword>
<comment type="caution">
    <text evidence="2">The sequence shown here is derived from an EMBL/GenBank/DDBJ whole genome shotgun (WGS) entry which is preliminary data.</text>
</comment>
<evidence type="ECO:0000313" key="2">
    <source>
        <dbReference type="EMBL" id="MET7014657.1"/>
    </source>
</evidence>
<gene>
    <name evidence="2" type="ORF">ABXR19_10700</name>
</gene>
<evidence type="ECO:0000313" key="3">
    <source>
        <dbReference type="Proteomes" id="UP001549691"/>
    </source>
</evidence>
<dbReference type="Proteomes" id="UP001549691">
    <property type="component" value="Unassembled WGS sequence"/>
</dbReference>
<keyword evidence="1" id="KW-0732">Signal</keyword>
<name>A0ABV2TL56_9RHOO</name>
<feature type="chain" id="PRO_5045060207" evidence="1">
    <location>
        <begin position="25"/>
        <end position="180"/>
    </location>
</feature>
<sequence>MKASASALLSSTLACLIAIAPAYAQPSGLRLQGHAEGFALRETDSGLRLRFSSETAPVSISAAESSPLTRNTLRADWPVFGYGMHTSLGLSWSAPDAGNTFSNTSVAPSSFMGFGWRSESIRNSGWKLSAELGTNVSGGSGCAGTGAACPPLRPQGLSGDAGGNGLRLTPYINFGATINY</sequence>
<organism evidence="2 3">
    <name type="scientific">Uliginosibacterium flavum</name>
    <dbReference type="NCBI Taxonomy" id="1396831"/>
    <lineage>
        <taxon>Bacteria</taxon>
        <taxon>Pseudomonadati</taxon>
        <taxon>Pseudomonadota</taxon>
        <taxon>Betaproteobacteria</taxon>
        <taxon>Rhodocyclales</taxon>
        <taxon>Zoogloeaceae</taxon>
        <taxon>Uliginosibacterium</taxon>
    </lineage>
</organism>